<name>A0AA41X294_9BACI</name>
<dbReference type="Pfam" id="PF07301">
    <property type="entry name" value="DUF1453"/>
    <property type="match status" value="1"/>
</dbReference>
<comment type="caution">
    <text evidence="2">The sequence shown here is derived from an EMBL/GenBank/DDBJ whole genome shotgun (WGS) entry which is preliminary data.</text>
</comment>
<dbReference type="Proteomes" id="UP001156102">
    <property type="component" value="Unassembled WGS sequence"/>
</dbReference>
<protein>
    <recommendedName>
        <fullName evidence="4">DUF1453 domain-containing protein</fullName>
    </recommendedName>
</protein>
<feature type="transmembrane region" description="Helical" evidence="1">
    <location>
        <begin position="6"/>
        <end position="23"/>
    </location>
</feature>
<gene>
    <name evidence="2" type="ORF">NK662_03510</name>
</gene>
<dbReference type="InterPro" id="IPR058247">
    <property type="entry name" value="DUF1453"/>
</dbReference>
<organism evidence="2 3">
    <name type="scientific">Ectobacillus ponti</name>
    <dbReference type="NCBI Taxonomy" id="2961894"/>
    <lineage>
        <taxon>Bacteria</taxon>
        <taxon>Bacillati</taxon>
        <taxon>Bacillota</taxon>
        <taxon>Bacilli</taxon>
        <taxon>Bacillales</taxon>
        <taxon>Bacillaceae</taxon>
        <taxon>Ectobacillus</taxon>
    </lineage>
</organism>
<keyword evidence="1" id="KW-0472">Membrane</keyword>
<feature type="transmembrane region" description="Helical" evidence="1">
    <location>
        <begin position="66"/>
        <end position="85"/>
    </location>
</feature>
<proteinExistence type="predicted"/>
<feature type="transmembrane region" description="Helical" evidence="1">
    <location>
        <begin position="148"/>
        <end position="169"/>
    </location>
</feature>
<keyword evidence="3" id="KW-1185">Reference proteome</keyword>
<evidence type="ECO:0000313" key="2">
    <source>
        <dbReference type="EMBL" id="MCP8967604.1"/>
    </source>
</evidence>
<feature type="transmembrane region" description="Helical" evidence="1">
    <location>
        <begin position="43"/>
        <end position="60"/>
    </location>
</feature>
<reference evidence="2" key="1">
    <citation type="submission" date="2022-07" db="EMBL/GenBank/DDBJ databases">
        <authorList>
            <person name="Li W.-J."/>
            <person name="Deng Q.-Q."/>
        </authorList>
    </citation>
    <scope>NUCLEOTIDE SEQUENCE</scope>
    <source>
        <strain evidence="2">SYSU M60031</strain>
    </source>
</reference>
<sequence>MNQQVYSIAILALLIGFLIYRRVRRNIGWQLLSPRKLRVRTIIFLLIGLMFLSSGLLHPVSLVSDVAGIVIGGALAYYGMGLTSYQTNGGRRYYKPNTWIGSAVIVLFLGRLAYRFYRMYSMGLFDGSGPSAYAAGNMNEMNFGTGTLWSSGFLMIMFAYYAVYYILLLRKEKSAEAVRV</sequence>
<evidence type="ECO:0000313" key="3">
    <source>
        <dbReference type="Proteomes" id="UP001156102"/>
    </source>
</evidence>
<keyword evidence="1" id="KW-0812">Transmembrane</keyword>
<dbReference type="EMBL" id="JANCLT010000002">
    <property type="protein sequence ID" value="MCP8967604.1"/>
    <property type="molecule type" value="Genomic_DNA"/>
</dbReference>
<feature type="transmembrane region" description="Helical" evidence="1">
    <location>
        <begin position="97"/>
        <end position="117"/>
    </location>
</feature>
<dbReference type="AlphaFoldDB" id="A0AA41X294"/>
<keyword evidence="1" id="KW-1133">Transmembrane helix</keyword>
<evidence type="ECO:0000256" key="1">
    <source>
        <dbReference type="SAM" id="Phobius"/>
    </source>
</evidence>
<dbReference type="RefSeq" id="WP_254757473.1">
    <property type="nucleotide sequence ID" value="NZ_JANCLT010000002.1"/>
</dbReference>
<accession>A0AA41X294</accession>
<evidence type="ECO:0008006" key="4">
    <source>
        <dbReference type="Google" id="ProtNLM"/>
    </source>
</evidence>